<evidence type="ECO:0000256" key="14">
    <source>
        <dbReference type="SAM" id="Phobius"/>
    </source>
</evidence>
<evidence type="ECO:0000256" key="13">
    <source>
        <dbReference type="RuleBase" id="RU000461"/>
    </source>
</evidence>
<dbReference type="GO" id="GO:0016705">
    <property type="term" value="F:oxidoreductase activity, acting on paired donors, with incorporation or reduction of molecular oxygen"/>
    <property type="evidence" value="ECO:0007669"/>
    <property type="project" value="InterPro"/>
</dbReference>
<dbReference type="GO" id="GO:0005506">
    <property type="term" value="F:iron ion binding"/>
    <property type="evidence" value="ECO:0007669"/>
    <property type="project" value="InterPro"/>
</dbReference>
<comment type="caution">
    <text evidence="15">The sequence shown here is derived from an EMBL/GenBank/DDBJ whole genome shotgun (WGS) entry which is preliminary data.</text>
</comment>
<protein>
    <submittedName>
        <fullName evidence="15">Cytochrome P450</fullName>
    </submittedName>
</protein>
<evidence type="ECO:0000256" key="9">
    <source>
        <dbReference type="ARBA" id="ARBA00023004"/>
    </source>
</evidence>
<dbReference type="Pfam" id="PF00067">
    <property type="entry name" value="p450"/>
    <property type="match status" value="1"/>
</dbReference>
<dbReference type="OrthoDB" id="1844152at2759"/>
<organism evidence="15 16">
    <name type="scientific">Macrolepiota fuliginosa MF-IS2</name>
    <dbReference type="NCBI Taxonomy" id="1400762"/>
    <lineage>
        <taxon>Eukaryota</taxon>
        <taxon>Fungi</taxon>
        <taxon>Dikarya</taxon>
        <taxon>Basidiomycota</taxon>
        <taxon>Agaricomycotina</taxon>
        <taxon>Agaricomycetes</taxon>
        <taxon>Agaricomycetidae</taxon>
        <taxon>Agaricales</taxon>
        <taxon>Agaricineae</taxon>
        <taxon>Agaricaceae</taxon>
        <taxon>Macrolepiota</taxon>
    </lineage>
</organism>
<evidence type="ECO:0000256" key="6">
    <source>
        <dbReference type="ARBA" id="ARBA00022723"/>
    </source>
</evidence>
<dbReference type="InterPro" id="IPR002403">
    <property type="entry name" value="Cyt_P450_E_grp-IV"/>
</dbReference>
<comment type="subcellular location">
    <subcellularLocation>
        <location evidence="2">Membrane</location>
    </subcellularLocation>
</comment>
<evidence type="ECO:0000256" key="10">
    <source>
        <dbReference type="ARBA" id="ARBA00023033"/>
    </source>
</evidence>
<accession>A0A9P5XQ78</accession>
<dbReference type="InterPro" id="IPR001128">
    <property type="entry name" value="Cyt_P450"/>
</dbReference>
<evidence type="ECO:0000256" key="4">
    <source>
        <dbReference type="ARBA" id="ARBA00022617"/>
    </source>
</evidence>
<evidence type="ECO:0000313" key="16">
    <source>
        <dbReference type="Proteomes" id="UP000807342"/>
    </source>
</evidence>
<evidence type="ECO:0000256" key="1">
    <source>
        <dbReference type="ARBA" id="ARBA00001971"/>
    </source>
</evidence>
<dbReference type="Gene3D" id="1.10.630.10">
    <property type="entry name" value="Cytochrome P450"/>
    <property type="match status" value="1"/>
</dbReference>
<evidence type="ECO:0000256" key="3">
    <source>
        <dbReference type="ARBA" id="ARBA00010617"/>
    </source>
</evidence>
<sequence length="513" mass="57759">MLLSSFHDRDLPSDILWSVCGVFILSYAVFKYLEALRSPLNRFPTIGYSGVLTSYITAVKWTFGSAKILQEGYDRYTGIPFKVATMSKWIVVLGGEDHINDIRKAPEGVVSFKEALEELLHAEYTFGSGLFVHPYHIATVRSQITHNLGARFEDIRDEIVQSFNDCVSSTEDWVAVPGLKTITRIVCRSIVRYFFGLPLCRDPGYCSFVEKISTDVVIGAIFLHCFPSFMKPFVGRYLTTLTQRTEQMMKYLGPSLEKRLADKKRGGHHDVDGPDDLIAWLLESATQDYHFTARDMAMRLCLIYFAALHSTSMALTQGVYDLAIHPEYTEELREEVGTVVAEYGWTKDAVQKMHKVDSFLKESLRLNNSGKLAMVRKTIADWTLSDGTTIPAGTYVGVATDAMGKSEKGFKDPLTFKGFRFVGATPENEGSDFVRNQMVGLNSDQIIFGHGRHACPGRFLAVSEIKTIFAHILIEYDVQLENGSMERPPNINIETGTIPNLKAKLMFRKRRDV</sequence>
<feature type="transmembrane region" description="Helical" evidence="14">
    <location>
        <begin position="15"/>
        <end position="33"/>
    </location>
</feature>
<dbReference type="GO" id="GO:0004497">
    <property type="term" value="F:monooxygenase activity"/>
    <property type="evidence" value="ECO:0007669"/>
    <property type="project" value="UniProtKB-KW"/>
</dbReference>
<keyword evidence="11 14" id="KW-0472">Membrane</keyword>
<feature type="binding site" description="axial binding residue" evidence="12">
    <location>
        <position position="455"/>
    </location>
    <ligand>
        <name>heme</name>
        <dbReference type="ChEBI" id="CHEBI:30413"/>
    </ligand>
    <ligandPart>
        <name>Fe</name>
        <dbReference type="ChEBI" id="CHEBI:18248"/>
    </ligandPart>
</feature>
<dbReference type="PRINTS" id="PR00465">
    <property type="entry name" value="EP450IV"/>
</dbReference>
<keyword evidence="5 14" id="KW-0812">Transmembrane</keyword>
<proteinExistence type="inferred from homology"/>
<keyword evidence="16" id="KW-1185">Reference proteome</keyword>
<keyword evidence="7 14" id="KW-1133">Transmembrane helix</keyword>
<dbReference type="PANTHER" id="PTHR46206:SF5">
    <property type="entry name" value="P450, PUTATIVE (EUROFUNG)-RELATED"/>
    <property type="match status" value="1"/>
</dbReference>
<evidence type="ECO:0000256" key="7">
    <source>
        <dbReference type="ARBA" id="ARBA00022989"/>
    </source>
</evidence>
<dbReference type="SUPFAM" id="SSF48264">
    <property type="entry name" value="Cytochrome P450"/>
    <property type="match status" value="1"/>
</dbReference>
<evidence type="ECO:0000256" key="5">
    <source>
        <dbReference type="ARBA" id="ARBA00022692"/>
    </source>
</evidence>
<evidence type="ECO:0000256" key="8">
    <source>
        <dbReference type="ARBA" id="ARBA00023002"/>
    </source>
</evidence>
<name>A0A9P5XQ78_9AGAR</name>
<dbReference type="AlphaFoldDB" id="A0A9P5XQ78"/>
<dbReference type="PANTHER" id="PTHR46206">
    <property type="entry name" value="CYTOCHROME P450"/>
    <property type="match status" value="1"/>
</dbReference>
<keyword evidence="9 12" id="KW-0408">Iron</keyword>
<comment type="cofactor">
    <cofactor evidence="1 12">
        <name>heme</name>
        <dbReference type="ChEBI" id="CHEBI:30413"/>
    </cofactor>
</comment>
<evidence type="ECO:0000256" key="11">
    <source>
        <dbReference type="ARBA" id="ARBA00023136"/>
    </source>
</evidence>
<keyword evidence="4 12" id="KW-0349">Heme</keyword>
<dbReference type="Proteomes" id="UP000807342">
    <property type="component" value="Unassembled WGS sequence"/>
</dbReference>
<dbReference type="InterPro" id="IPR036396">
    <property type="entry name" value="Cyt_P450_sf"/>
</dbReference>
<dbReference type="GO" id="GO:0020037">
    <property type="term" value="F:heme binding"/>
    <property type="evidence" value="ECO:0007669"/>
    <property type="project" value="InterPro"/>
</dbReference>
<dbReference type="PROSITE" id="PS00086">
    <property type="entry name" value="CYTOCHROME_P450"/>
    <property type="match status" value="1"/>
</dbReference>
<evidence type="ECO:0000256" key="2">
    <source>
        <dbReference type="ARBA" id="ARBA00004370"/>
    </source>
</evidence>
<evidence type="ECO:0000256" key="12">
    <source>
        <dbReference type="PIRSR" id="PIRSR602403-1"/>
    </source>
</evidence>
<gene>
    <name evidence="15" type="ORF">P691DRAFT_755351</name>
</gene>
<reference evidence="15" key="1">
    <citation type="submission" date="2020-11" db="EMBL/GenBank/DDBJ databases">
        <authorList>
            <consortium name="DOE Joint Genome Institute"/>
            <person name="Ahrendt S."/>
            <person name="Riley R."/>
            <person name="Andreopoulos W."/>
            <person name="Labutti K."/>
            <person name="Pangilinan J."/>
            <person name="Ruiz-Duenas F.J."/>
            <person name="Barrasa J.M."/>
            <person name="Sanchez-Garcia M."/>
            <person name="Camarero S."/>
            <person name="Miyauchi S."/>
            <person name="Serrano A."/>
            <person name="Linde D."/>
            <person name="Babiker R."/>
            <person name="Drula E."/>
            <person name="Ayuso-Fernandez I."/>
            <person name="Pacheco R."/>
            <person name="Padilla G."/>
            <person name="Ferreira P."/>
            <person name="Barriuso J."/>
            <person name="Kellner H."/>
            <person name="Castanera R."/>
            <person name="Alfaro M."/>
            <person name="Ramirez L."/>
            <person name="Pisabarro A.G."/>
            <person name="Kuo A."/>
            <person name="Tritt A."/>
            <person name="Lipzen A."/>
            <person name="He G."/>
            <person name="Yan M."/>
            <person name="Ng V."/>
            <person name="Cullen D."/>
            <person name="Martin F."/>
            <person name="Rosso M.-N."/>
            <person name="Henrissat B."/>
            <person name="Hibbett D."/>
            <person name="Martinez A.T."/>
            <person name="Grigoriev I.V."/>
        </authorList>
    </citation>
    <scope>NUCLEOTIDE SEQUENCE</scope>
    <source>
        <strain evidence="15">MF-IS2</strain>
    </source>
</reference>
<dbReference type="CDD" id="cd11041">
    <property type="entry name" value="CYP503A1-like"/>
    <property type="match status" value="1"/>
</dbReference>
<dbReference type="GO" id="GO:0016020">
    <property type="term" value="C:membrane"/>
    <property type="evidence" value="ECO:0007669"/>
    <property type="project" value="UniProtKB-SubCell"/>
</dbReference>
<dbReference type="EMBL" id="MU151059">
    <property type="protein sequence ID" value="KAF9453725.1"/>
    <property type="molecule type" value="Genomic_DNA"/>
</dbReference>
<keyword evidence="6 12" id="KW-0479">Metal-binding</keyword>
<comment type="similarity">
    <text evidence="3 13">Belongs to the cytochrome P450 family.</text>
</comment>
<keyword evidence="10 13" id="KW-0503">Monooxygenase</keyword>
<dbReference type="InterPro" id="IPR017972">
    <property type="entry name" value="Cyt_P450_CS"/>
</dbReference>
<keyword evidence="8 13" id="KW-0560">Oxidoreductase</keyword>
<evidence type="ECO:0000313" key="15">
    <source>
        <dbReference type="EMBL" id="KAF9453725.1"/>
    </source>
</evidence>